<dbReference type="OrthoDB" id="9765502at2"/>
<dbReference type="Proteomes" id="UP000003856">
    <property type="component" value="Unassembled WGS sequence"/>
</dbReference>
<evidence type="ECO:0008006" key="3">
    <source>
        <dbReference type="Google" id="ProtNLM"/>
    </source>
</evidence>
<reference evidence="1 2" key="1">
    <citation type="submission" date="2009-05" db="EMBL/GenBank/DDBJ databases">
        <title>The draft genome of Acidovorax delafieldii 2AN.</title>
        <authorList>
            <consortium name="US DOE Joint Genome Institute (JGI-PGF)"/>
            <person name="Lucas S."/>
            <person name="Copeland A."/>
            <person name="Lapidus A."/>
            <person name="Glavina del Rio T."/>
            <person name="Tice H."/>
            <person name="Bruce D."/>
            <person name="Goodwin L."/>
            <person name="Pitluck S."/>
            <person name="Larimer F."/>
            <person name="Land M.L."/>
            <person name="Hauser L."/>
            <person name="Shelobolina E.S."/>
            <person name="Picardal F."/>
            <person name="Roden E."/>
            <person name="Emerson D."/>
        </authorList>
    </citation>
    <scope>NUCLEOTIDE SEQUENCE [LARGE SCALE GENOMIC DNA]</scope>
    <source>
        <strain evidence="1 2">2AN</strain>
    </source>
</reference>
<proteinExistence type="predicted"/>
<name>C5T3M0_ACIDE</name>
<dbReference type="AlphaFoldDB" id="C5T3M0"/>
<evidence type="ECO:0000313" key="1">
    <source>
        <dbReference type="EMBL" id="EER60926.1"/>
    </source>
</evidence>
<dbReference type="PATRIC" id="fig|573060.9.peg.3658"/>
<dbReference type="EMBL" id="ACQT01000033">
    <property type="protein sequence ID" value="EER60926.1"/>
    <property type="molecule type" value="Genomic_DNA"/>
</dbReference>
<protein>
    <recommendedName>
        <fullName evidence="3">Integrase catalytic region</fullName>
    </recommendedName>
</protein>
<keyword evidence="2" id="KW-1185">Reference proteome</keyword>
<accession>C5T3M0</accession>
<gene>
    <name evidence="1" type="ORF">AcdelDRAFT_1503</name>
</gene>
<comment type="caution">
    <text evidence="1">The sequence shown here is derived from an EMBL/GenBank/DDBJ whole genome shotgun (WGS) entry which is preliminary data.</text>
</comment>
<organism evidence="1 2">
    <name type="scientific">Acidovorax delafieldii 2AN</name>
    <dbReference type="NCBI Taxonomy" id="573060"/>
    <lineage>
        <taxon>Bacteria</taxon>
        <taxon>Pseudomonadati</taxon>
        <taxon>Pseudomonadota</taxon>
        <taxon>Betaproteobacteria</taxon>
        <taxon>Burkholderiales</taxon>
        <taxon>Comamonadaceae</taxon>
        <taxon>Acidovorax</taxon>
    </lineage>
</organism>
<sequence>MYCYEDRIRAVELRIKLGKRVRPTIRQLGYPTKNSLKGWYNEYQLKLDLSAGYAGRDRSVVHSDRGGHHESPLKRPDFFGRVRRSPSKRWIVGCNDSDGAGRGGFREGGHGRVVLVDHSSDRLMHELHCFARPMDAAACDAGNYIVQDGVRFGPARRCGRH</sequence>
<evidence type="ECO:0000313" key="2">
    <source>
        <dbReference type="Proteomes" id="UP000003856"/>
    </source>
</evidence>